<dbReference type="PANTHER" id="PTHR45947">
    <property type="entry name" value="SULFOQUINOVOSYL TRANSFERASE SQD2"/>
    <property type="match status" value="1"/>
</dbReference>
<organism evidence="3">
    <name type="scientific">Thermoleptolyngbya oregonensis NK1-22</name>
    <dbReference type="NCBI Taxonomy" id="2547457"/>
    <lineage>
        <taxon>Bacteria</taxon>
        <taxon>Bacillati</taxon>
        <taxon>Cyanobacteriota</taxon>
        <taxon>Cyanophyceae</taxon>
        <taxon>Oculatellales</taxon>
        <taxon>Oculatellaceae</taxon>
        <taxon>Thermoleptolyngbya</taxon>
    </lineage>
</organism>
<dbReference type="AlphaFoldDB" id="A0AA97BA73"/>
<dbReference type="InterPro" id="IPR028098">
    <property type="entry name" value="Glyco_trans_4-like_N"/>
</dbReference>
<evidence type="ECO:0000313" key="3">
    <source>
        <dbReference type="EMBL" id="WOB43930.1"/>
    </source>
</evidence>
<protein>
    <submittedName>
        <fullName evidence="3">Glycosyltransferase family 4 protein</fullName>
    </submittedName>
</protein>
<dbReference type="KEGG" id="tog:HNI00_12820"/>
<dbReference type="Pfam" id="PF00534">
    <property type="entry name" value="Glycos_transf_1"/>
    <property type="match status" value="1"/>
</dbReference>
<proteinExistence type="predicted"/>
<dbReference type="GO" id="GO:0016757">
    <property type="term" value="F:glycosyltransferase activity"/>
    <property type="evidence" value="ECO:0007669"/>
    <property type="project" value="InterPro"/>
</dbReference>
<name>A0AA97BA73_9CYAN</name>
<feature type="domain" description="Glycosyl transferase family 1" evidence="1">
    <location>
        <begin position="212"/>
        <end position="362"/>
    </location>
</feature>
<feature type="domain" description="Glycosyltransferase subfamily 4-like N-terminal" evidence="2">
    <location>
        <begin position="26"/>
        <end position="204"/>
    </location>
</feature>
<dbReference type="CDD" id="cd03801">
    <property type="entry name" value="GT4_PimA-like"/>
    <property type="match status" value="1"/>
</dbReference>
<dbReference type="PANTHER" id="PTHR45947:SF13">
    <property type="entry name" value="TRANSFERASE"/>
    <property type="match status" value="1"/>
</dbReference>
<gene>
    <name evidence="3" type="ORF">HNI00_12820</name>
</gene>
<dbReference type="SUPFAM" id="SSF53756">
    <property type="entry name" value="UDP-Glycosyltransferase/glycogen phosphorylase"/>
    <property type="match status" value="1"/>
</dbReference>
<dbReference type="EMBL" id="CP053540">
    <property type="protein sequence ID" value="WOB43930.1"/>
    <property type="molecule type" value="Genomic_DNA"/>
</dbReference>
<dbReference type="Pfam" id="PF13439">
    <property type="entry name" value="Glyco_transf_4"/>
    <property type="match status" value="1"/>
</dbReference>
<dbReference type="InterPro" id="IPR050194">
    <property type="entry name" value="Glycosyltransferase_grp1"/>
</dbReference>
<dbReference type="Gene3D" id="3.40.50.2000">
    <property type="entry name" value="Glycogen Phosphorylase B"/>
    <property type="match status" value="2"/>
</dbReference>
<dbReference type="InterPro" id="IPR001296">
    <property type="entry name" value="Glyco_trans_1"/>
</dbReference>
<sequence length="394" mass="44280">MRILMVHNRYQIRGGEDECFEADVQLLRQRGHIVDVYEETNDRLSELKASQLVLQTIWSRSAYRSIQKLLETHAYDVVHVQNFFPLISPSVYHAAHHAGVPVVQTLHNYRLLCPNALFYRDGQVCTDCLGKPIPYPGVQHRCYRNSPLASAGVATMLSIHNLMQTWIKTVDRYIALTEFARQVFITGGIPAEKIVVKPHFIHPDPGIGSGKGGYALYVGRLSVEKGLDTLLAAWERLDQTIPLKIIGDGPLAPQVKAAADRLAQVEWLGRKPVHEVYNLIGEATCLIFPSQWYETFGRVAVEAFAKGTPVIASNIGAIAELVESGRTGLHFQPGNIDDLVNAVLKLVNHPELAAQMRLEARKEFENYYDVEHHYQRIMTIYAQLSKKTTSDFIS</sequence>
<dbReference type="RefSeq" id="WP_316786721.1">
    <property type="nucleotide sequence ID" value="NZ_CP053540.1"/>
</dbReference>
<accession>A0AA97BA73</accession>
<reference evidence="3" key="1">
    <citation type="submission" date="2020-05" db="EMBL/GenBank/DDBJ databases">
        <authorList>
            <person name="Zhu T."/>
            <person name="Keshari N."/>
            <person name="Lu X."/>
        </authorList>
    </citation>
    <scope>NUCLEOTIDE SEQUENCE</scope>
    <source>
        <strain evidence="3">NK1-22</strain>
    </source>
</reference>
<evidence type="ECO:0000259" key="1">
    <source>
        <dbReference type="Pfam" id="PF00534"/>
    </source>
</evidence>
<evidence type="ECO:0000259" key="2">
    <source>
        <dbReference type="Pfam" id="PF13439"/>
    </source>
</evidence>